<evidence type="ECO:0000256" key="3">
    <source>
        <dbReference type="ARBA" id="ARBA00022989"/>
    </source>
</evidence>
<feature type="transmembrane region" description="Helical" evidence="5">
    <location>
        <begin position="20"/>
        <end position="40"/>
    </location>
</feature>
<keyword evidence="7" id="KW-1185">Reference proteome</keyword>
<name>A0A2T7ULY4_9RHOB</name>
<keyword evidence="6" id="KW-0489">Methyltransferase</keyword>
<evidence type="ECO:0000256" key="4">
    <source>
        <dbReference type="ARBA" id="ARBA00023136"/>
    </source>
</evidence>
<dbReference type="InterPro" id="IPR007318">
    <property type="entry name" value="Phopholipid_MeTrfase"/>
</dbReference>
<evidence type="ECO:0000313" key="7">
    <source>
        <dbReference type="Proteomes" id="UP000244810"/>
    </source>
</evidence>
<dbReference type="PANTHER" id="PTHR43847:SF1">
    <property type="entry name" value="BLL3993 PROTEIN"/>
    <property type="match status" value="1"/>
</dbReference>
<comment type="subcellular location">
    <subcellularLocation>
        <location evidence="1">Endomembrane system</location>
        <topology evidence="1">Multi-pass membrane protein</topology>
    </subcellularLocation>
</comment>
<dbReference type="GO" id="GO:0008168">
    <property type="term" value="F:methyltransferase activity"/>
    <property type="evidence" value="ECO:0007669"/>
    <property type="project" value="UniProtKB-KW"/>
</dbReference>
<proteinExistence type="predicted"/>
<dbReference type="Proteomes" id="UP000244810">
    <property type="component" value="Unassembled WGS sequence"/>
</dbReference>
<dbReference type="GO" id="GO:0012505">
    <property type="term" value="C:endomembrane system"/>
    <property type="evidence" value="ECO:0007669"/>
    <property type="project" value="UniProtKB-SubCell"/>
</dbReference>
<protein>
    <submittedName>
        <fullName evidence="6">Isoprenylcysteine carboxylmethyltransferase family protein</fullName>
    </submittedName>
</protein>
<dbReference type="PANTHER" id="PTHR43847">
    <property type="entry name" value="BLL3993 PROTEIN"/>
    <property type="match status" value="1"/>
</dbReference>
<feature type="transmembrane region" description="Helical" evidence="5">
    <location>
        <begin position="46"/>
        <end position="66"/>
    </location>
</feature>
<gene>
    <name evidence="6" type="ORF">DDE23_20585</name>
</gene>
<organism evidence="6 7">
    <name type="scientific">Pararhodobacter aggregans</name>
    <dbReference type="NCBI Taxonomy" id="404875"/>
    <lineage>
        <taxon>Bacteria</taxon>
        <taxon>Pseudomonadati</taxon>
        <taxon>Pseudomonadota</taxon>
        <taxon>Alphaproteobacteria</taxon>
        <taxon>Rhodobacterales</taxon>
        <taxon>Paracoccaceae</taxon>
        <taxon>Pararhodobacter</taxon>
    </lineage>
</organism>
<accession>A0A2T7ULY4</accession>
<keyword evidence="4 5" id="KW-0472">Membrane</keyword>
<feature type="transmembrane region" description="Helical" evidence="5">
    <location>
        <begin position="87"/>
        <end position="120"/>
    </location>
</feature>
<evidence type="ECO:0000256" key="5">
    <source>
        <dbReference type="SAM" id="Phobius"/>
    </source>
</evidence>
<dbReference type="Gene3D" id="1.20.120.1630">
    <property type="match status" value="1"/>
</dbReference>
<evidence type="ECO:0000313" key="6">
    <source>
        <dbReference type="EMBL" id="PVE45659.1"/>
    </source>
</evidence>
<dbReference type="AlphaFoldDB" id="A0A2T7ULY4"/>
<keyword evidence="6" id="KW-0808">Transferase</keyword>
<dbReference type="InterPro" id="IPR052527">
    <property type="entry name" value="Metal_cation-efflux_comp"/>
</dbReference>
<evidence type="ECO:0000256" key="1">
    <source>
        <dbReference type="ARBA" id="ARBA00004127"/>
    </source>
</evidence>
<keyword evidence="3 5" id="KW-1133">Transmembrane helix</keyword>
<evidence type="ECO:0000256" key="2">
    <source>
        <dbReference type="ARBA" id="ARBA00022692"/>
    </source>
</evidence>
<comment type="caution">
    <text evidence="6">The sequence shown here is derived from an EMBL/GenBank/DDBJ whole genome shotgun (WGS) entry which is preliminary data.</text>
</comment>
<dbReference type="EMBL" id="QDDR01000013">
    <property type="protein sequence ID" value="PVE45659.1"/>
    <property type="molecule type" value="Genomic_DNA"/>
</dbReference>
<dbReference type="Pfam" id="PF04191">
    <property type="entry name" value="PEMT"/>
    <property type="match status" value="1"/>
</dbReference>
<keyword evidence="2 5" id="KW-0812">Transmembrane</keyword>
<reference evidence="6 7" key="1">
    <citation type="journal article" date="2011" name="Syst. Appl. Microbiol.">
        <title>Defluviimonas denitrificans gen. nov., sp. nov., and Pararhodobacter aggregans gen. nov., sp. nov., non-phototrophic Rhodobacteraceae from the biofilter of a marine aquaculture.</title>
        <authorList>
            <person name="Foesel B.U."/>
            <person name="Drake H.L."/>
            <person name="Schramm A."/>
        </authorList>
    </citation>
    <scope>NUCLEOTIDE SEQUENCE [LARGE SCALE GENOMIC DNA]</scope>
    <source>
        <strain evidence="6 7">D1-19</strain>
    </source>
</reference>
<dbReference type="RefSeq" id="WP_107751663.1">
    <property type="nucleotide sequence ID" value="NZ_QBKF01000005.1"/>
</dbReference>
<dbReference type="GO" id="GO:0032259">
    <property type="term" value="P:methylation"/>
    <property type="evidence" value="ECO:0007669"/>
    <property type="project" value="UniProtKB-KW"/>
</dbReference>
<sequence>MNETAVQPFDQRIRYWTVRVAFLACLPVILLGVPVWWSGIAALLKLLGTLLVIAAILYRFWAILYIGGRKNQRVVQEGPYSMSRHPLYFGTTLGALGFGLMLGSVLLAALFGALTLGILVATASREERFLRAEFGPDYEAYANRVRNRVLPEPGLFTTPDEVTFVPKILRTNGGDALGFLLVLPLVEVIEWIRDLHLAGAFPIF</sequence>
<dbReference type="OrthoDB" id="7210610at2"/>